<feature type="compositionally biased region" description="Basic and acidic residues" evidence="1">
    <location>
        <begin position="447"/>
        <end position="459"/>
    </location>
</feature>
<keyword evidence="3" id="KW-1185">Reference proteome</keyword>
<feature type="compositionally biased region" description="Polar residues" evidence="1">
    <location>
        <begin position="882"/>
        <end position="892"/>
    </location>
</feature>
<feature type="region of interest" description="Disordered" evidence="1">
    <location>
        <begin position="142"/>
        <end position="192"/>
    </location>
</feature>
<feature type="compositionally biased region" description="Basic and acidic residues" evidence="1">
    <location>
        <begin position="893"/>
        <end position="904"/>
    </location>
</feature>
<gene>
    <name evidence="2" type="ORF">DEA37_0006155</name>
</gene>
<feature type="compositionally biased region" description="Polar residues" evidence="1">
    <location>
        <begin position="420"/>
        <end position="436"/>
    </location>
</feature>
<feature type="region of interest" description="Disordered" evidence="1">
    <location>
        <begin position="420"/>
        <end position="481"/>
    </location>
</feature>
<protein>
    <submittedName>
        <fullName evidence="2">Uncharacterized protein</fullName>
    </submittedName>
</protein>
<organism evidence="2 3">
    <name type="scientific">Paragonimus westermani</name>
    <dbReference type="NCBI Taxonomy" id="34504"/>
    <lineage>
        <taxon>Eukaryota</taxon>
        <taxon>Metazoa</taxon>
        <taxon>Spiralia</taxon>
        <taxon>Lophotrochozoa</taxon>
        <taxon>Platyhelminthes</taxon>
        <taxon>Trematoda</taxon>
        <taxon>Digenea</taxon>
        <taxon>Plagiorchiida</taxon>
        <taxon>Troglotremata</taxon>
        <taxon>Troglotrematidae</taxon>
        <taxon>Paragonimus</taxon>
    </lineage>
</organism>
<sequence length="922" mass="99512">MTAAPCLPSVISGMHVGKLQFPASLSSAPMPSSLSPLFVSSPAETSALSNARLLELLQNLVILPSTELQASSPVVSLAYDRNSEEILPVLEASKSSDPLPLQLARLQVWLTNTARPTTPVTSTPVSGLILCPPIRTRGLAEVNPTAAGSGRNNPITDNHGGEQQMPSNMSPRVSPEKALQSHPLNPDSGQRTASTIPTTLLHQLLSGVDFTQVRNRSGLIEPNLAASGRHDLSNGDLSGCVSSTQRASDHTNAVDLTMEPDDPTTVHQTSILSSDMSSALTATQNSSTESLLSTKSSTVDQSIPPLLSEGSSLTPFLERILACLLELQKTNGNSASLPTSVVDQPQLATPRPASIPTEPALTQGVPIASSYPNYLLQLLTGNVAHSSLRSSPVKCVPSVQHPASPSTPLKVCTFNISNTNKQSSETPGPLVTSSEPAASCSPRCSHVNRDSQYRPRSYSDLHQGTRYHHKLQRSQYRPRSNSKIEKPVKVVRGLIETEKLTRELESSLFAQLVLNADTPPPVLATTMEVEPIADHPTEPYAPDAPLANARQSSVPTELDESLVAQSTNGLKCVASDRYRVMEWLREADLFVAEHSYDIPLGALLAVAITPGHYGVLAELCSVVLAPSSFTEVIPSSARRVVSKTWHQLLLLLMIENNFIPHVSASPTEHSGVNSWGINLQKNQSNDSWRSRTDFNHSTREKLLNAISSLAALETDECPTPDMHLVSDLTDLVMTGRELKLGAGLFKSMRFCVLAQNAYPHHFSTSYTEALSELEAELSRCGFGPATFADVLKLLNRLHCFDASTLKQFFGLATDPLPLSERPPANNKIPAHSASSSPAPSSVTPVTEHSTSGTFKRKARCAAPTVRDSDQLDHSPIRMRSRAYTTNSYNKSARLTELKVGRTRSDTAPVELRSEAPWKSFPR</sequence>
<feature type="region of interest" description="Disordered" evidence="1">
    <location>
        <begin position="241"/>
        <end position="305"/>
    </location>
</feature>
<feature type="compositionally biased region" description="Low complexity" evidence="1">
    <location>
        <begin position="286"/>
        <end position="298"/>
    </location>
</feature>
<reference evidence="2 3" key="1">
    <citation type="journal article" date="2019" name="Gigascience">
        <title>Whole-genome sequence of the oriental lung fluke Paragonimus westermani.</title>
        <authorList>
            <person name="Oey H."/>
            <person name="Zakrzewski M."/>
            <person name="Narain K."/>
            <person name="Devi K.R."/>
            <person name="Agatsuma T."/>
            <person name="Nawaratna S."/>
            <person name="Gobert G.N."/>
            <person name="Jones M.K."/>
            <person name="Ragan M.A."/>
            <person name="McManus D.P."/>
            <person name="Krause L."/>
        </authorList>
    </citation>
    <scope>NUCLEOTIDE SEQUENCE [LARGE SCALE GENOMIC DNA]</scope>
    <source>
        <strain evidence="2 3">IND2009</strain>
    </source>
</reference>
<feature type="region of interest" description="Disordered" evidence="1">
    <location>
        <begin position="820"/>
        <end position="922"/>
    </location>
</feature>
<dbReference type="Proteomes" id="UP000324629">
    <property type="component" value="Unassembled WGS sequence"/>
</dbReference>
<proteinExistence type="predicted"/>
<dbReference type="EMBL" id="QNGE01002187">
    <property type="protein sequence ID" value="KAA3676026.1"/>
    <property type="molecule type" value="Genomic_DNA"/>
</dbReference>
<feature type="compositionally biased region" description="Basic and acidic residues" evidence="1">
    <location>
        <begin position="866"/>
        <end position="875"/>
    </location>
</feature>
<evidence type="ECO:0000256" key="1">
    <source>
        <dbReference type="SAM" id="MobiDB-lite"/>
    </source>
</evidence>
<dbReference type="AlphaFoldDB" id="A0A5J4NK97"/>
<evidence type="ECO:0000313" key="2">
    <source>
        <dbReference type="EMBL" id="KAA3676026.1"/>
    </source>
</evidence>
<evidence type="ECO:0000313" key="3">
    <source>
        <dbReference type="Proteomes" id="UP000324629"/>
    </source>
</evidence>
<comment type="caution">
    <text evidence="2">The sequence shown here is derived from an EMBL/GenBank/DDBJ whole genome shotgun (WGS) entry which is preliminary data.</text>
</comment>
<feature type="compositionally biased region" description="Polar residues" evidence="1">
    <location>
        <begin position="265"/>
        <end position="285"/>
    </location>
</feature>
<accession>A0A5J4NK97</accession>
<feature type="compositionally biased region" description="Polar residues" evidence="1">
    <location>
        <begin position="842"/>
        <end position="853"/>
    </location>
</feature>
<feature type="compositionally biased region" description="Low complexity" evidence="1">
    <location>
        <begin position="829"/>
        <end position="841"/>
    </location>
</feature>
<name>A0A5J4NK97_9TREM</name>